<dbReference type="InterPro" id="IPR057661">
    <property type="entry name" value="RsdA/BaiN/AoA(So)_Rossmann"/>
</dbReference>
<dbReference type="PANTHER" id="PTHR42887:SF2">
    <property type="entry name" value="OS12G0638800 PROTEIN"/>
    <property type="match status" value="1"/>
</dbReference>
<dbReference type="InterPro" id="IPR036188">
    <property type="entry name" value="FAD/NAD-bd_sf"/>
</dbReference>
<keyword evidence="2" id="KW-0285">Flavoprotein</keyword>
<evidence type="ECO:0000256" key="2">
    <source>
        <dbReference type="ARBA" id="ARBA00022630"/>
    </source>
</evidence>
<gene>
    <name evidence="6" type="primary">baiN</name>
    <name evidence="6" type="ORF">CRYO30217_03213</name>
</gene>
<dbReference type="AlphaFoldDB" id="A0A916JQQ5"/>
<dbReference type="PRINTS" id="PR00411">
    <property type="entry name" value="PNDRDTASEI"/>
</dbReference>
<name>A0A916JQQ5_9FLAO</name>
<dbReference type="Gene3D" id="2.40.30.10">
    <property type="entry name" value="Translation factors"/>
    <property type="match status" value="1"/>
</dbReference>
<dbReference type="InterPro" id="IPR004792">
    <property type="entry name" value="BaiN-like"/>
</dbReference>
<feature type="domain" description="RsdA/BaiN/AoA(So)-like Rossmann fold-like" evidence="4">
    <location>
        <begin position="3"/>
        <end position="399"/>
    </location>
</feature>
<keyword evidence="6" id="KW-0560">Oxidoreductase</keyword>
<dbReference type="InterPro" id="IPR055178">
    <property type="entry name" value="RsdA/BaiN/AoA(So)-like_dom"/>
</dbReference>
<reference evidence="6" key="1">
    <citation type="submission" date="2021-04" db="EMBL/GenBank/DDBJ databases">
        <authorList>
            <person name="Rodrigo-Torres L."/>
            <person name="Arahal R. D."/>
            <person name="Lucena T."/>
        </authorList>
    </citation>
    <scope>NUCLEOTIDE SEQUENCE</scope>
    <source>
        <strain evidence="6">AS29M-1</strain>
    </source>
</reference>
<dbReference type="PANTHER" id="PTHR42887">
    <property type="entry name" value="OS12G0638800 PROTEIN"/>
    <property type="match status" value="1"/>
</dbReference>
<evidence type="ECO:0000256" key="1">
    <source>
        <dbReference type="ARBA" id="ARBA00001974"/>
    </source>
</evidence>
<dbReference type="Pfam" id="PF22780">
    <property type="entry name" value="HI0933_like_1st"/>
    <property type="match status" value="1"/>
</dbReference>
<dbReference type="NCBIfam" id="TIGR00275">
    <property type="entry name" value="aminoacetone oxidase family FAD-binding enzyme"/>
    <property type="match status" value="1"/>
</dbReference>
<sequence>MTKIAIIGGGAGGFFTAINTAEKHSDYDITIFEKGKNVLGKVKVSGGGRCNVTHACFEPKELVKFYPRGTKELLGPFHSFMTGDTMEWFEKRGVALKIEEDNRVFPVSDDSQSIIDCLQEEIRRLGIKVKTQSTVTDITPLEKGWSISVNGTEEKFDKVVIATGGNSQSVWSELEKLGYKIIEPIPSLFTFNTKDTRFRNLSGLVVKDASVKISGTKFLEQGPVLITHWGLSGPGILKLSSVGARHLHEKNYQFQIQVDWAFSFDKETVEGTFKSQRSSNPKKTIHNSPLFDIPKRFWHSLLQFCQISDQKIWAELGKKEKNKLTEAIKNSTISIHGKSTNKEEFVTCGGVDLKQINFTKFESKLHPNLFFVGEVLDIDALTGGFNFQAAWTGGWVVAQNI</sequence>
<dbReference type="Proteomes" id="UP000683507">
    <property type="component" value="Chromosome"/>
</dbReference>
<keyword evidence="7" id="KW-1185">Reference proteome</keyword>
<dbReference type="Pfam" id="PF03486">
    <property type="entry name" value="HI0933_like"/>
    <property type="match status" value="1"/>
</dbReference>
<evidence type="ECO:0000313" key="6">
    <source>
        <dbReference type="EMBL" id="CAG5086634.1"/>
    </source>
</evidence>
<dbReference type="GO" id="GO:0016491">
    <property type="term" value="F:oxidoreductase activity"/>
    <property type="evidence" value="ECO:0007669"/>
    <property type="project" value="UniProtKB-KW"/>
</dbReference>
<evidence type="ECO:0000259" key="4">
    <source>
        <dbReference type="Pfam" id="PF03486"/>
    </source>
</evidence>
<proteinExistence type="predicted"/>
<dbReference type="SUPFAM" id="SSF160996">
    <property type="entry name" value="HI0933 insert domain-like"/>
    <property type="match status" value="1"/>
</dbReference>
<dbReference type="Gene3D" id="1.10.8.260">
    <property type="entry name" value="HI0933 insert domain-like"/>
    <property type="match status" value="1"/>
</dbReference>
<organism evidence="6 7">
    <name type="scientific">Parvicella tangerina</name>
    <dbReference type="NCBI Taxonomy" id="2829795"/>
    <lineage>
        <taxon>Bacteria</taxon>
        <taxon>Pseudomonadati</taxon>
        <taxon>Bacteroidota</taxon>
        <taxon>Flavobacteriia</taxon>
        <taxon>Flavobacteriales</taxon>
        <taxon>Parvicellaceae</taxon>
        <taxon>Parvicella</taxon>
    </lineage>
</organism>
<dbReference type="EC" id="1.3.1.114" evidence="6"/>
<dbReference type="InterPro" id="IPR023166">
    <property type="entry name" value="BaiN-like_dom_sf"/>
</dbReference>
<evidence type="ECO:0000313" key="7">
    <source>
        <dbReference type="Proteomes" id="UP000683507"/>
    </source>
</evidence>
<keyword evidence="3" id="KW-0274">FAD</keyword>
<accession>A0A916JQQ5</accession>
<dbReference type="SUPFAM" id="SSF51905">
    <property type="entry name" value="FAD/NAD(P)-binding domain"/>
    <property type="match status" value="1"/>
</dbReference>
<comment type="cofactor">
    <cofactor evidence="1">
        <name>FAD</name>
        <dbReference type="ChEBI" id="CHEBI:57692"/>
    </cofactor>
</comment>
<evidence type="ECO:0000256" key="3">
    <source>
        <dbReference type="ARBA" id="ARBA00022827"/>
    </source>
</evidence>
<dbReference type="EMBL" id="OU015584">
    <property type="protein sequence ID" value="CAG5086634.1"/>
    <property type="molecule type" value="Genomic_DNA"/>
</dbReference>
<protein>
    <submittedName>
        <fullName evidence="6">3-dehydro-bile acid delta(4,6)-reductase</fullName>
        <ecNumber evidence="6">1.3.1.114</ecNumber>
    </submittedName>
</protein>
<dbReference type="KEGG" id="ptan:CRYO30217_03213"/>
<dbReference type="RefSeq" id="WP_258543400.1">
    <property type="nucleotide sequence ID" value="NZ_OU015584.1"/>
</dbReference>
<dbReference type="Gene3D" id="3.50.50.60">
    <property type="entry name" value="FAD/NAD(P)-binding domain"/>
    <property type="match status" value="1"/>
</dbReference>
<feature type="domain" description="RsdA/BaiN/AoA(So)-like insert" evidence="5">
    <location>
        <begin position="186"/>
        <end position="346"/>
    </location>
</feature>
<evidence type="ECO:0000259" key="5">
    <source>
        <dbReference type="Pfam" id="PF22780"/>
    </source>
</evidence>